<feature type="region of interest" description="Disordered" evidence="1">
    <location>
        <begin position="235"/>
        <end position="254"/>
    </location>
</feature>
<evidence type="ECO:0000313" key="3">
    <source>
        <dbReference type="EMBL" id="CAK0798730.1"/>
    </source>
</evidence>
<dbReference type="InterPro" id="IPR032710">
    <property type="entry name" value="NTF2-like_dom_sf"/>
</dbReference>
<feature type="compositionally biased region" description="Gly residues" evidence="1">
    <location>
        <begin position="74"/>
        <end position="93"/>
    </location>
</feature>
<dbReference type="InterPro" id="IPR037401">
    <property type="entry name" value="SnoaL-like"/>
</dbReference>
<feature type="compositionally biased region" description="Low complexity" evidence="1">
    <location>
        <begin position="170"/>
        <end position="193"/>
    </location>
</feature>
<dbReference type="SUPFAM" id="SSF54427">
    <property type="entry name" value="NTF2-like"/>
    <property type="match status" value="1"/>
</dbReference>
<evidence type="ECO:0000313" key="4">
    <source>
        <dbReference type="Proteomes" id="UP001189429"/>
    </source>
</evidence>
<gene>
    <name evidence="3" type="ORF">PCOR1329_LOCUS7398</name>
</gene>
<evidence type="ECO:0000259" key="2">
    <source>
        <dbReference type="Pfam" id="PF12680"/>
    </source>
</evidence>
<dbReference type="Proteomes" id="UP001189429">
    <property type="component" value="Unassembled WGS sequence"/>
</dbReference>
<dbReference type="EMBL" id="CAUYUJ010002003">
    <property type="protein sequence ID" value="CAK0798730.1"/>
    <property type="molecule type" value="Genomic_DNA"/>
</dbReference>
<dbReference type="Pfam" id="PF12680">
    <property type="entry name" value="SnoaL_2"/>
    <property type="match status" value="1"/>
</dbReference>
<keyword evidence="4" id="KW-1185">Reference proteome</keyword>
<reference evidence="3" key="1">
    <citation type="submission" date="2023-10" db="EMBL/GenBank/DDBJ databases">
        <authorList>
            <person name="Chen Y."/>
            <person name="Shah S."/>
            <person name="Dougan E. K."/>
            <person name="Thang M."/>
            <person name="Chan C."/>
        </authorList>
    </citation>
    <scope>NUCLEOTIDE SEQUENCE [LARGE SCALE GENOMIC DNA]</scope>
</reference>
<name>A0ABN9PZI4_9DINO</name>
<sequence length="654" mass="70123">MQNSHSWRGLKAQLRCIRLPRQGSAQDGKLGMGKAPAVLAMEQADFQHSNAGWGVPLSQHSDLGGPSRRPSQAGGMGGCHGGKGGCQGPGMDGMGSPQNMGQAPGGMGGMMSPQAMQQGMGTPQNMGQAPMPKRGGANWKGRAAGRQGRLPDGSSSGPRSRMRRLRPGRRPAGPLRLRPGAAGPRQGRLQPRGGQRGGPGPRRAARPGAALQSGGRWQQTIGRPEVHARQLLRSDQDQTLPTDAPPAEWLNAHGPPYKTVLGDWSGQVAPQAKAMMMPQGMVGQMRSMQQSSQQQVRHGMQVLPRRCRYCPDSWIGDCMLTAGPQGQRAKQGSGGRAPGHWARTPEASVQAVGRQCLNVRSDGGGRRAGATKTVAEAVKSGTVPKAQSPTTFIHAGKSPSDFSYDSVAQPQFLSLPATPRPARSWKKKSASFMPAASFLRYNGVPLVVTYSMLSRVCLALARRAAAGASSVSRALPCAGRVCRGGPARAAMSGPAGPGALGREAAVAWVNAYGEAWRLQDTGRILALYTPEAHYVERPYDQERGTYKGHDGIRHYWETHVRAQERDIHFRQLEGDLVFDPEARVTVLQRGASWKTVRFLQIALLRFAADGRVRHFEEFGGKEGASRQGAGAYERFWRSAEASERLSAPQKLLNA</sequence>
<feature type="region of interest" description="Disordered" evidence="1">
    <location>
        <begin position="326"/>
        <end position="347"/>
    </location>
</feature>
<comment type="caution">
    <text evidence="3">The sequence shown here is derived from an EMBL/GenBank/DDBJ whole genome shotgun (WGS) entry which is preliminary data.</text>
</comment>
<accession>A0ABN9PZI4</accession>
<feature type="region of interest" description="Disordered" evidence="1">
    <location>
        <begin position="59"/>
        <end position="222"/>
    </location>
</feature>
<protein>
    <recommendedName>
        <fullName evidence="2">SnoaL-like domain-containing protein</fullName>
    </recommendedName>
</protein>
<feature type="compositionally biased region" description="Low complexity" evidence="1">
    <location>
        <begin position="110"/>
        <end position="121"/>
    </location>
</feature>
<feature type="compositionally biased region" description="Basic residues" evidence="1">
    <location>
        <begin position="160"/>
        <end position="169"/>
    </location>
</feature>
<organism evidence="3 4">
    <name type="scientific">Prorocentrum cordatum</name>
    <dbReference type="NCBI Taxonomy" id="2364126"/>
    <lineage>
        <taxon>Eukaryota</taxon>
        <taxon>Sar</taxon>
        <taxon>Alveolata</taxon>
        <taxon>Dinophyceae</taxon>
        <taxon>Prorocentrales</taxon>
        <taxon>Prorocentraceae</taxon>
        <taxon>Prorocentrum</taxon>
    </lineage>
</organism>
<evidence type="ECO:0000256" key="1">
    <source>
        <dbReference type="SAM" id="MobiDB-lite"/>
    </source>
</evidence>
<dbReference type="Gene3D" id="3.10.450.50">
    <property type="match status" value="1"/>
</dbReference>
<proteinExistence type="predicted"/>
<feature type="compositionally biased region" description="Low complexity" evidence="1">
    <location>
        <begin position="148"/>
        <end position="159"/>
    </location>
</feature>
<feature type="domain" description="SnoaL-like" evidence="2">
    <location>
        <begin position="509"/>
        <end position="613"/>
    </location>
</feature>